<keyword evidence="1" id="KW-0175">Coiled coil</keyword>
<proteinExistence type="predicted"/>
<organism evidence="3 4">
    <name type="scientific">Candidatus Marinarcus aquaticus</name>
    <dbReference type="NCBI Taxonomy" id="2044504"/>
    <lineage>
        <taxon>Bacteria</taxon>
        <taxon>Pseudomonadati</taxon>
        <taxon>Campylobacterota</taxon>
        <taxon>Epsilonproteobacteria</taxon>
        <taxon>Campylobacterales</taxon>
        <taxon>Arcobacteraceae</taxon>
        <taxon>Candidatus Marinarcus</taxon>
    </lineage>
</organism>
<comment type="caution">
    <text evidence="3">The sequence shown here is derived from an EMBL/GenBank/DDBJ whole genome shotgun (WGS) entry which is preliminary data.</text>
</comment>
<evidence type="ECO:0000313" key="3">
    <source>
        <dbReference type="EMBL" id="RXJ58212.1"/>
    </source>
</evidence>
<dbReference type="EMBL" id="PDKN01000003">
    <property type="protein sequence ID" value="RXJ58212.1"/>
    <property type="molecule type" value="Genomic_DNA"/>
</dbReference>
<dbReference type="Pfam" id="PF11853">
    <property type="entry name" value="DUF3373"/>
    <property type="match status" value="1"/>
</dbReference>
<dbReference type="InterPro" id="IPR021803">
    <property type="entry name" value="DUF3373"/>
</dbReference>
<dbReference type="AlphaFoldDB" id="A0A4Q0XR71"/>
<gene>
    <name evidence="3" type="ORF">CRV04_05110</name>
</gene>
<accession>A0A4Q0XR71</accession>
<feature type="chain" id="PRO_5020530570" description="DUF3373 family protein" evidence="2">
    <location>
        <begin position="21"/>
        <end position="505"/>
    </location>
</feature>
<feature type="signal peptide" evidence="2">
    <location>
        <begin position="1"/>
        <end position="20"/>
    </location>
</feature>
<evidence type="ECO:0000256" key="2">
    <source>
        <dbReference type="SAM" id="SignalP"/>
    </source>
</evidence>
<name>A0A4Q0XR71_9BACT</name>
<protein>
    <recommendedName>
        <fullName evidence="5">DUF3373 family protein</fullName>
    </recommendedName>
</protein>
<dbReference type="OrthoDB" id="9760233at2"/>
<keyword evidence="2" id="KW-0732">Signal</keyword>
<reference evidence="3 4" key="1">
    <citation type="submission" date="2017-10" db="EMBL/GenBank/DDBJ databases">
        <title>Genomics of the genus Arcobacter.</title>
        <authorList>
            <person name="Perez-Cataluna A."/>
            <person name="Figueras M.J."/>
        </authorList>
    </citation>
    <scope>NUCLEOTIDE SEQUENCE [LARGE SCALE GENOMIC DNA]</scope>
    <source>
        <strain evidence="3 4">CECT 8987</strain>
    </source>
</reference>
<evidence type="ECO:0008006" key="5">
    <source>
        <dbReference type="Google" id="ProtNLM"/>
    </source>
</evidence>
<dbReference type="Proteomes" id="UP000290657">
    <property type="component" value="Unassembled WGS sequence"/>
</dbReference>
<sequence>MKKQLLALSAVAALSTTSYAATDADVLKQLEALKAQIAQLEAKLNNQNKKLEDQLKNQDKKLVKVEKKVKKNKENITDVKIHDAGDNIKWDVDFRTQVDNVSYKLANGEKRTNDGIMSNRLWLNMKFQADENSSFFGTLSYNKLYGDNRADITNAGGTANNASFDWITNEAATNDNEVKVKEAFWLYSNSSFLGNDDISWTASVGRRPSTDGLGINYRADQERKSALSHTVNVEFDGLSARFNLDKITGVPGMWLKFCAGRGLTNAKLRFSSDGTDYLEDNDTAENVDMAGIIFVPYDDGQYSVHMNYAKAWNLIGNKDRNGDGMADENGKFYNFGDIELATVMFKAFGIGNGISDFLDDTTFFASYAMSKTDPDSGEMMLGSSNTERGHSYLLGLNMPCPITDDARIGVEWNKGSKYWRSITYGEDTMVGSKIAARGTAWEVYRHQKLTDALSFTLRYTKIDYDYTGSNGFFGDYGTPMSMGNPQAATAVEEAENFTANIRYRF</sequence>
<feature type="coiled-coil region" evidence="1">
    <location>
        <begin position="23"/>
        <end position="75"/>
    </location>
</feature>
<keyword evidence="4" id="KW-1185">Reference proteome</keyword>
<evidence type="ECO:0000313" key="4">
    <source>
        <dbReference type="Proteomes" id="UP000290657"/>
    </source>
</evidence>
<evidence type="ECO:0000256" key="1">
    <source>
        <dbReference type="SAM" id="Coils"/>
    </source>
</evidence>